<feature type="short sequence motif" description="Histidine triad motif" evidence="2 3">
    <location>
        <begin position="99"/>
        <end position="103"/>
    </location>
</feature>
<dbReference type="CDD" id="cd01276">
    <property type="entry name" value="PKCI_related"/>
    <property type="match status" value="1"/>
</dbReference>
<gene>
    <name evidence="5" type="ORF">F4Y42_15970</name>
</gene>
<dbReference type="InterPro" id="IPR001310">
    <property type="entry name" value="Histidine_triad_HIT"/>
</dbReference>
<dbReference type="PROSITE" id="PS51084">
    <property type="entry name" value="HIT_2"/>
    <property type="match status" value="1"/>
</dbReference>
<comment type="caution">
    <text evidence="5">The sequence shown here is derived from an EMBL/GenBank/DDBJ whole genome shotgun (WGS) entry which is preliminary data.</text>
</comment>
<accession>A0A6B0YUZ0</accession>
<dbReference type="GO" id="GO:0003824">
    <property type="term" value="F:catalytic activity"/>
    <property type="evidence" value="ECO:0007669"/>
    <property type="project" value="InterPro"/>
</dbReference>
<evidence type="ECO:0000256" key="1">
    <source>
        <dbReference type="PIRSR" id="PIRSR601310-1"/>
    </source>
</evidence>
<dbReference type="AlphaFoldDB" id="A0A6B0YUZ0"/>
<dbReference type="SUPFAM" id="SSF54197">
    <property type="entry name" value="HIT-like"/>
    <property type="match status" value="1"/>
</dbReference>
<dbReference type="EMBL" id="VXRG01000130">
    <property type="protein sequence ID" value="MXY94936.1"/>
    <property type="molecule type" value="Genomic_DNA"/>
</dbReference>
<dbReference type="PANTHER" id="PTHR23089">
    <property type="entry name" value="HISTIDINE TRIAD HIT PROTEIN"/>
    <property type="match status" value="1"/>
</dbReference>
<dbReference type="Pfam" id="PF01230">
    <property type="entry name" value="HIT"/>
    <property type="match status" value="1"/>
</dbReference>
<evidence type="ECO:0000256" key="3">
    <source>
        <dbReference type="PROSITE-ProRule" id="PRU00464"/>
    </source>
</evidence>
<name>A0A6B0YUZ0_9CHLR</name>
<reference evidence="5" key="1">
    <citation type="submission" date="2019-09" db="EMBL/GenBank/DDBJ databases">
        <title>Characterisation of the sponge microbiome using genome-centric metagenomics.</title>
        <authorList>
            <person name="Engelberts J.P."/>
            <person name="Robbins S.J."/>
            <person name="De Goeij J.M."/>
            <person name="Aranda M."/>
            <person name="Bell S.C."/>
            <person name="Webster N.S."/>
        </authorList>
    </citation>
    <scope>NUCLEOTIDE SEQUENCE</scope>
    <source>
        <strain evidence="5">SB0664_bin_27</strain>
    </source>
</reference>
<feature type="active site" description="Tele-AMP-histidine intermediate" evidence="1">
    <location>
        <position position="101"/>
    </location>
</feature>
<organism evidence="5">
    <name type="scientific">Caldilineaceae bacterium SB0664_bin_27</name>
    <dbReference type="NCBI Taxonomy" id="2605260"/>
    <lineage>
        <taxon>Bacteria</taxon>
        <taxon>Bacillati</taxon>
        <taxon>Chloroflexota</taxon>
        <taxon>Caldilineae</taxon>
        <taxon>Caldilineales</taxon>
        <taxon>Caldilineaceae</taxon>
    </lineage>
</organism>
<protein>
    <submittedName>
        <fullName evidence="5">Histidine triad nucleotide-binding protein</fullName>
    </submittedName>
</protein>
<evidence type="ECO:0000313" key="5">
    <source>
        <dbReference type="EMBL" id="MXY94936.1"/>
    </source>
</evidence>
<dbReference type="Gene3D" id="3.30.428.10">
    <property type="entry name" value="HIT-like"/>
    <property type="match status" value="1"/>
</dbReference>
<dbReference type="PRINTS" id="PR00332">
    <property type="entry name" value="HISTRIAD"/>
</dbReference>
<dbReference type="InterPro" id="IPR019808">
    <property type="entry name" value="Histidine_triad_CS"/>
</dbReference>
<dbReference type="InterPro" id="IPR011146">
    <property type="entry name" value="HIT-like"/>
</dbReference>
<evidence type="ECO:0000259" key="4">
    <source>
        <dbReference type="PROSITE" id="PS51084"/>
    </source>
</evidence>
<evidence type="ECO:0000256" key="2">
    <source>
        <dbReference type="PIRSR" id="PIRSR601310-3"/>
    </source>
</evidence>
<proteinExistence type="predicted"/>
<feature type="domain" description="HIT" evidence="4">
    <location>
        <begin position="6"/>
        <end position="115"/>
    </location>
</feature>
<sequence>MSEDCIFCKIVAGELPSKQFHQDDLVTAFQDISEQAPLHVLIVPNQHFKDVGEMGDAQAEILGRIAQVAGQLATQEGVASNGWRLVTNVGRDGGQEVFHTHFHLLGGRPLGPLLAR</sequence>
<dbReference type="InterPro" id="IPR036265">
    <property type="entry name" value="HIT-like_sf"/>
</dbReference>
<dbReference type="PROSITE" id="PS00892">
    <property type="entry name" value="HIT_1"/>
    <property type="match status" value="1"/>
</dbReference>